<accession>A0A4R1S5D3</accession>
<proteinExistence type="predicted"/>
<dbReference type="Proteomes" id="UP000295008">
    <property type="component" value="Unassembled WGS sequence"/>
</dbReference>
<comment type="caution">
    <text evidence="1">The sequence shown here is derived from an EMBL/GenBank/DDBJ whole genome shotgun (WGS) entry which is preliminary data.</text>
</comment>
<evidence type="ECO:0000313" key="1">
    <source>
        <dbReference type="EMBL" id="TCL74234.1"/>
    </source>
</evidence>
<dbReference type="RefSeq" id="WP_165907805.1">
    <property type="nucleotide sequence ID" value="NZ_SLUN01000004.1"/>
</dbReference>
<reference evidence="1 2" key="1">
    <citation type="submission" date="2019-03" db="EMBL/GenBank/DDBJ databases">
        <title>Genomic Encyclopedia of Type Strains, Phase IV (KMG-IV): sequencing the most valuable type-strain genomes for metagenomic binning, comparative biology and taxonomic classification.</title>
        <authorList>
            <person name="Goeker M."/>
        </authorList>
    </citation>
    <scope>NUCLEOTIDE SEQUENCE [LARGE SCALE GENOMIC DNA]</scope>
    <source>
        <strain evidence="1 2">LX-B</strain>
    </source>
</reference>
<protein>
    <submittedName>
        <fullName evidence="1">Uncharacterized protein</fullName>
    </submittedName>
</protein>
<keyword evidence="2" id="KW-1185">Reference proteome</keyword>
<gene>
    <name evidence="1" type="ORF">EDC14_1004172</name>
</gene>
<sequence length="56" mass="6236">MLANAACAENQPQEVAAPKEPKRIDFTYFYYEGDIHFSPIEVTKIGETLSEVCVNG</sequence>
<organism evidence="1 2">
    <name type="scientific">Hydrogenispora ethanolica</name>
    <dbReference type="NCBI Taxonomy" id="1082276"/>
    <lineage>
        <taxon>Bacteria</taxon>
        <taxon>Bacillati</taxon>
        <taxon>Bacillota</taxon>
        <taxon>Hydrogenispora</taxon>
    </lineage>
</organism>
<name>A0A4R1S5D3_HYDET</name>
<dbReference type="AlphaFoldDB" id="A0A4R1S5D3"/>
<evidence type="ECO:0000313" key="2">
    <source>
        <dbReference type="Proteomes" id="UP000295008"/>
    </source>
</evidence>
<dbReference type="EMBL" id="SLUN01000004">
    <property type="protein sequence ID" value="TCL74234.1"/>
    <property type="molecule type" value="Genomic_DNA"/>
</dbReference>